<feature type="region of interest" description="Disordered" evidence="7">
    <location>
        <begin position="561"/>
        <end position="584"/>
    </location>
</feature>
<dbReference type="InterPro" id="IPR003593">
    <property type="entry name" value="AAA+_ATPase"/>
</dbReference>
<evidence type="ECO:0000256" key="4">
    <source>
        <dbReference type="ARBA" id="ARBA00022840"/>
    </source>
</evidence>
<dbReference type="Gene3D" id="3.40.50.300">
    <property type="entry name" value="P-loop containing nucleotide triphosphate hydrolases"/>
    <property type="match status" value="1"/>
</dbReference>
<evidence type="ECO:0000313" key="12">
    <source>
        <dbReference type="Proteomes" id="UP000640426"/>
    </source>
</evidence>
<evidence type="ECO:0000256" key="5">
    <source>
        <dbReference type="ARBA" id="ARBA00022989"/>
    </source>
</evidence>
<dbReference type="EMBL" id="JAELXS010000002">
    <property type="protein sequence ID" value="MBJ6120872.1"/>
    <property type="molecule type" value="Genomic_DNA"/>
</dbReference>
<dbReference type="Gene3D" id="1.20.1560.10">
    <property type="entry name" value="ABC transporter type 1, transmembrane domain"/>
    <property type="match status" value="1"/>
</dbReference>
<dbReference type="InterPro" id="IPR010128">
    <property type="entry name" value="ATPase_T1SS_PrtD-like"/>
</dbReference>
<keyword evidence="12" id="KW-1185">Reference proteome</keyword>
<keyword evidence="5 8" id="KW-1133">Transmembrane helix</keyword>
<organism evidence="11 12">
    <name type="scientific">Sphingomonas mollis</name>
    <dbReference type="NCBI Taxonomy" id="2795726"/>
    <lineage>
        <taxon>Bacteria</taxon>
        <taxon>Pseudomonadati</taxon>
        <taxon>Pseudomonadota</taxon>
        <taxon>Alphaproteobacteria</taxon>
        <taxon>Sphingomonadales</taxon>
        <taxon>Sphingomonadaceae</taxon>
        <taxon>Sphingomonas</taxon>
    </lineage>
</organism>
<gene>
    <name evidence="11" type="ORF">JAO74_03585</name>
</gene>
<name>A0ABS0XLH0_9SPHN</name>
<reference evidence="12" key="1">
    <citation type="submission" date="2020-12" db="EMBL/GenBank/DDBJ databases">
        <title>Hymenobacter sp.</title>
        <authorList>
            <person name="Kim M.K."/>
        </authorList>
    </citation>
    <scope>NUCLEOTIDE SEQUENCE [LARGE SCALE GENOMIC DNA]</scope>
    <source>
        <strain evidence="12">BT553</strain>
    </source>
</reference>
<dbReference type="InterPro" id="IPR036640">
    <property type="entry name" value="ABC1_TM_sf"/>
</dbReference>
<evidence type="ECO:0000256" key="7">
    <source>
        <dbReference type="SAM" id="MobiDB-lite"/>
    </source>
</evidence>
<protein>
    <submittedName>
        <fullName evidence="11">Type I secretion system permease/ATPase</fullName>
    </submittedName>
</protein>
<dbReference type="InterPro" id="IPR011527">
    <property type="entry name" value="ABC1_TM_dom"/>
</dbReference>
<evidence type="ECO:0000259" key="10">
    <source>
        <dbReference type="PROSITE" id="PS50929"/>
    </source>
</evidence>
<dbReference type="PROSITE" id="PS50929">
    <property type="entry name" value="ABC_TM1F"/>
    <property type="match status" value="1"/>
</dbReference>
<keyword evidence="3" id="KW-0547">Nucleotide-binding</keyword>
<dbReference type="SMART" id="SM00382">
    <property type="entry name" value="AAA"/>
    <property type="match status" value="1"/>
</dbReference>
<sequence>MLHSSSSHSVSNPVTAALRGARRHFVWAALFSGLVNLLYLVPSIFMLQVYDRVVPTRGGATLLFLILILVVSLAVLSVLDMARMRLLLRASVQLEKRAAPPILHRILGATTASSAERSAAIRNLDTLRGVLTGPAILALFDAPWAPIYIAACFLLHPWLGGFALFAALLLAVVALAGEQATRRAAAETQSRVAVQARMQDYAVQAAEVGRVLGMRETIVKLQLDDRAGLVARQGALAETSGAFLAVTKFLRQLFQSLALAVGAWLAIHQSISMGAIFAASLLVGRALAPVEQILGSWKNVLSARAAYAGLATFLRLPDDTAPRTALPRAKGAVTVANVSVRVPGSDRLLLNDVSFAVAPGEIVALIGPSGAGKSTLLRVIAGAIAPDRGEVRVDGTSLADWDREALGARVGYTPQTPTLFPATVTANISRFAAARGDGAPADIDAMVVAAAMRAGAHETIQRFANGYDTLLAIREAGGLSAGQRQLVSLSRALFGQPSLLLLDEPNAHLDVNGEAALMKTLAALRAHGTAIIVSTHRPNLLHVADRMLLVRDGTVMPIEQQDPGAPPRAAGAVTANTASQGTGA</sequence>
<dbReference type="Pfam" id="PF00005">
    <property type="entry name" value="ABC_tran"/>
    <property type="match status" value="1"/>
</dbReference>
<evidence type="ECO:0000256" key="8">
    <source>
        <dbReference type="SAM" id="Phobius"/>
    </source>
</evidence>
<evidence type="ECO:0000256" key="6">
    <source>
        <dbReference type="ARBA" id="ARBA00023136"/>
    </source>
</evidence>
<feature type="domain" description="ABC transmembrane type-1" evidence="10">
    <location>
        <begin position="26"/>
        <end position="302"/>
    </location>
</feature>
<keyword evidence="2 8" id="KW-0812">Transmembrane</keyword>
<feature type="transmembrane region" description="Helical" evidence="8">
    <location>
        <begin position="59"/>
        <end position="79"/>
    </location>
</feature>
<feature type="compositionally biased region" description="Polar residues" evidence="7">
    <location>
        <begin position="574"/>
        <end position="584"/>
    </location>
</feature>
<feature type="transmembrane region" description="Helical" evidence="8">
    <location>
        <begin position="127"/>
        <end position="149"/>
    </location>
</feature>
<dbReference type="PANTHER" id="PTHR24221">
    <property type="entry name" value="ATP-BINDING CASSETTE SUB-FAMILY B"/>
    <property type="match status" value="1"/>
</dbReference>
<dbReference type="Proteomes" id="UP000640426">
    <property type="component" value="Unassembled WGS sequence"/>
</dbReference>
<evidence type="ECO:0000256" key="1">
    <source>
        <dbReference type="ARBA" id="ARBA00004651"/>
    </source>
</evidence>
<dbReference type="SUPFAM" id="SSF52540">
    <property type="entry name" value="P-loop containing nucleoside triphosphate hydrolases"/>
    <property type="match status" value="1"/>
</dbReference>
<evidence type="ECO:0000256" key="2">
    <source>
        <dbReference type="ARBA" id="ARBA00022692"/>
    </source>
</evidence>
<keyword evidence="6 8" id="KW-0472">Membrane</keyword>
<dbReference type="InterPro" id="IPR039421">
    <property type="entry name" value="Type_1_exporter"/>
</dbReference>
<feature type="transmembrane region" description="Helical" evidence="8">
    <location>
        <begin position="155"/>
        <end position="176"/>
    </location>
</feature>
<keyword evidence="4" id="KW-0067">ATP-binding</keyword>
<dbReference type="InterPro" id="IPR017871">
    <property type="entry name" value="ABC_transporter-like_CS"/>
</dbReference>
<dbReference type="SUPFAM" id="SSF90123">
    <property type="entry name" value="ABC transporter transmembrane region"/>
    <property type="match status" value="1"/>
</dbReference>
<dbReference type="NCBIfam" id="TIGR01842">
    <property type="entry name" value="type_I_sec_PrtD"/>
    <property type="match status" value="1"/>
</dbReference>
<accession>A0ABS0XLH0</accession>
<evidence type="ECO:0000259" key="9">
    <source>
        <dbReference type="PROSITE" id="PS50893"/>
    </source>
</evidence>
<dbReference type="InterPro" id="IPR027417">
    <property type="entry name" value="P-loop_NTPase"/>
</dbReference>
<proteinExistence type="predicted"/>
<evidence type="ECO:0000313" key="11">
    <source>
        <dbReference type="EMBL" id="MBJ6120872.1"/>
    </source>
</evidence>
<dbReference type="PANTHER" id="PTHR24221:SF654">
    <property type="entry name" value="ATP-BINDING CASSETTE SUB-FAMILY B MEMBER 6"/>
    <property type="match status" value="1"/>
</dbReference>
<evidence type="ECO:0000256" key="3">
    <source>
        <dbReference type="ARBA" id="ARBA00022741"/>
    </source>
</evidence>
<comment type="subcellular location">
    <subcellularLocation>
        <location evidence="1">Cell membrane</location>
        <topology evidence="1">Multi-pass membrane protein</topology>
    </subcellularLocation>
</comment>
<feature type="transmembrane region" description="Helical" evidence="8">
    <location>
        <begin position="25"/>
        <end position="47"/>
    </location>
</feature>
<comment type="caution">
    <text evidence="11">The sequence shown here is derived from an EMBL/GenBank/DDBJ whole genome shotgun (WGS) entry which is preliminary data.</text>
</comment>
<dbReference type="PROSITE" id="PS50893">
    <property type="entry name" value="ABC_TRANSPORTER_2"/>
    <property type="match status" value="1"/>
</dbReference>
<dbReference type="PROSITE" id="PS00211">
    <property type="entry name" value="ABC_TRANSPORTER_1"/>
    <property type="match status" value="1"/>
</dbReference>
<feature type="transmembrane region" description="Helical" evidence="8">
    <location>
        <begin position="257"/>
        <end position="283"/>
    </location>
</feature>
<dbReference type="InterPro" id="IPR003439">
    <property type="entry name" value="ABC_transporter-like_ATP-bd"/>
</dbReference>
<feature type="domain" description="ABC transporter" evidence="9">
    <location>
        <begin position="333"/>
        <end position="577"/>
    </location>
</feature>